<dbReference type="AlphaFoldDB" id="A0AAV7U7U3"/>
<comment type="caution">
    <text evidence="2">The sequence shown here is derived from an EMBL/GenBank/DDBJ whole genome shotgun (WGS) entry which is preliminary data.</text>
</comment>
<dbReference type="EMBL" id="JANPWB010000005">
    <property type="protein sequence ID" value="KAJ1184530.1"/>
    <property type="molecule type" value="Genomic_DNA"/>
</dbReference>
<evidence type="ECO:0000313" key="2">
    <source>
        <dbReference type="EMBL" id="KAJ1184530.1"/>
    </source>
</evidence>
<proteinExistence type="predicted"/>
<feature type="region of interest" description="Disordered" evidence="1">
    <location>
        <begin position="99"/>
        <end position="138"/>
    </location>
</feature>
<keyword evidence="3" id="KW-1185">Reference proteome</keyword>
<organism evidence="2 3">
    <name type="scientific">Pleurodeles waltl</name>
    <name type="common">Iberian ribbed newt</name>
    <dbReference type="NCBI Taxonomy" id="8319"/>
    <lineage>
        <taxon>Eukaryota</taxon>
        <taxon>Metazoa</taxon>
        <taxon>Chordata</taxon>
        <taxon>Craniata</taxon>
        <taxon>Vertebrata</taxon>
        <taxon>Euteleostomi</taxon>
        <taxon>Amphibia</taxon>
        <taxon>Batrachia</taxon>
        <taxon>Caudata</taxon>
        <taxon>Salamandroidea</taxon>
        <taxon>Salamandridae</taxon>
        <taxon>Pleurodelinae</taxon>
        <taxon>Pleurodeles</taxon>
    </lineage>
</organism>
<accession>A0AAV7U7U3</accession>
<sequence>MGKTRPARTPAPIAEMSGTSPGSQDSTTQALRQMESTLLGHTSQGLPSPLGRGAWKGPGHPPKRKRDRRARSGNKPTKAQSGEERTRLLRKATQFVSNPYLALNALPDTDAETTRADSSYAGDSHQGPSLTPWSADDI</sequence>
<reference evidence="2" key="1">
    <citation type="journal article" date="2022" name="bioRxiv">
        <title>Sequencing and chromosome-scale assembly of the giantPleurodeles waltlgenome.</title>
        <authorList>
            <person name="Brown T."/>
            <person name="Elewa A."/>
            <person name="Iarovenko S."/>
            <person name="Subramanian E."/>
            <person name="Araus A.J."/>
            <person name="Petzold A."/>
            <person name="Susuki M."/>
            <person name="Suzuki K.-i.T."/>
            <person name="Hayashi T."/>
            <person name="Toyoda A."/>
            <person name="Oliveira C."/>
            <person name="Osipova E."/>
            <person name="Leigh N.D."/>
            <person name="Simon A."/>
            <person name="Yun M.H."/>
        </authorList>
    </citation>
    <scope>NUCLEOTIDE SEQUENCE</scope>
    <source>
        <strain evidence="2">20211129_DDA</strain>
        <tissue evidence="2">Liver</tissue>
    </source>
</reference>
<evidence type="ECO:0000313" key="3">
    <source>
        <dbReference type="Proteomes" id="UP001066276"/>
    </source>
</evidence>
<feature type="region of interest" description="Disordered" evidence="1">
    <location>
        <begin position="1"/>
        <end position="87"/>
    </location>
</feature>
<name>A0AAV7U7U3_PLEWA</name>
<evidence type="ECO:0000256" key="1">
    <source>
        <dbReference type="SAM" id="MobiDB-lite"/>
    </source>
</evidence>
<dbReference type="Proteomes" id="UP001066276">
    <property type="component" value="Chromosome 3_1"/>
</dbReference>
<protein>
    <submittedName>
        <fullName evidence="2">Uncharacterized protein</fullName>
    </submittedName>
</protein>
<gene>
    <name evidence="2" type="ORF">NDU88_001336</name>
</gene>
<feature type="compositionally biased region" description="Polar residues" evidence="1">
    <location>
        <begin position="17"/>
        <end position="46"/>
    </location>
</feature>
<feature type="compositionally biased region" description="Basic residues" evidence="1">
    <location>
        <begin position="61"/>
        <end position="72"/>
    </location>
</feature>